<dbReference type="PANTHER" id="PTHR30383:SF5">
    <property type="entry name" value="SGNH HYDROLASE-TYPE ESTERASE DOMAIN-CONTAINING PROTEIN"/>
    <property type="match status" value="1"/>
</dbReference>
<protein>
    <recommendedName>
        <fullName evidence="1">SGNH hydrolase-type esterase domain-containing protein</fullName>
    </recommendedName>
</protein>
<sequence length="218" mass="24945">MASIQYQLFPYSQIIWIKNSLSPNKKIQPLSRGYSHYYNRRVSFFNIHVANARNVMLGDSITDDAEWHELFPDYSIVNRGIGGDTIAGVLNRLELIPSDTKQVFLMLGTNDIIRKTPFDEMIKNYQQIVTRLQTKGITPIIQSTLFFGEPFKPFNQIVVKLNEQLVSLAKRLDIQYIDLNAKLAPNGVLDAKYTIDAIHLNGAGYSQWQRAIEPILQK</sequence>
<comment type="caution">
    <text evidence="2">The sequence shown here is derived from an EMBL/GenBank/DDBJ whole genome shotgun (WGS) entry which is preliminary data.</text>
</comment>
<dbReference type="AlphaFoldDB" id="A0A853IA67"/>
<dbReference type="Proteomes" id="UP000569732">
    <property type="component" value="Unassembled WGS sequence"/>
</dbReference>
<organism evidence="2 3">
    <name type="scientific">Spartinivicinus marinus</name>
    <dbReference type="NCBI Taxonomy" id="2994442"/>
    <lineage>
        <taxon>Bacteria</taxon>
        <taxon>Pseudomonadati</taxon>
        <taxon>Pseudomonadota</taxon>
        <taxon>Gammaproteobacteria</taxon>
        <taxon>Oceanospirillales</taxon>
        <taxon>Zooshikellaceae</taxon>
        <taxon>Spartinivicinus</taxon>
    </lineage>
</organism>
<reference evidence="2 3" key="1">
    <citation type="submission" date="2020-07" db="EMBL/GenBank/DDBJ databases">
        <title>Endozoicomonas sp. nov., isolated from sediment.</title>
        <authorList>
            <person name="Gu T."/>
        </authorList>
    </citation>
    <scope>NUCLEOTIDE SEQUENCE [LARGE SCALE GENOMIC DNA]</scope>
    <source>
        <strain evidence="2 3">SM1973</strain>
    </source>
</reference>
<evidence type="ECO:0000313" key="2">
    <source>
        <dbReference type="EMBL" id="NYZ67548.1"/>
    </source>
</evidence>
<dbReference type="InterPro" id="IPR051532">
    <property type="entry name" value="Ester_Hydrolysis_Enzymes"/>
</dbReference>
<dbReference type="Pfam" id="PF13472">
    <property type="entry name" value="Lipase_GDSL_2"/>
    <property type="match status" value="1"/>
</dbReference>
<proteinExistence type="predicted"/>
<dbReference type="InterPro" id="IPR036514">
    <property type="entry name" value="SGNH_hydro_sf"/>
</dbReference>
<dbReference type="RefSeq" id="WP_180569568.1">
    <property type="nucleotide sequence ID" value="NZ_JACCKB010000026.1"/>
</dbReference>
<feature type="domain" description="SGNH hydrolase-type esterase" evidence="1">
    <location>
        <begin position="57"/>
        <end position="205"/>
    </location>
</feature>
<evidence type="ECO:0000259" key="1">
    <source>
        <dbReference type="Pfam" id="PF13472"/>
    </source>
</evidence>
<dbReference type="SUPFAM" id="SSF52266">
    <property type="entry name" value="SGNH hydrolase"/>
    <property type="match status" value="1"/>
</dbReference>
<dbReference type="PANTHER" id="PTHR30383">
    <property type="entry name" value="THIOESTERASE 1/PROTEASE 1/LYSOPHOSPHOLIPASE L1"/>
    <property type="match status" value="1"/>
</dbReference>
<gene>
    <name evidence="2" type="ORF">H0A36_16145</name>
</gene>
<keyword evidence="3" id="KW-1185">Reference proteome</keyword>
<dbReference type="EMBL" id="JACCKB010000026">
    <property type="protein sequence ID" value="NYZ67548.1"/>
    <property type="molecule type" value="Genomic_DNA"/>
</dbReference>
<dbReference type="InterPro" id="IPR013830">
    <property type="entry name" value="SGNH_hydro"/>
</dbReference>
<dbReference type="Gene3D" id="3.40.50.1110">
    <property type="entry name" value="SGNH hydrolase"/>
    <property type="match status" value="1"/>
</dbReference>
<evidence type="ECO:0000313" key="3">
    <source>
        <dbReference type="Proteomes" id="UP000569732"/>
    </source>
</evidence>
<name>A0A853IA67_9GAMM</name>
<dbReference type="GO" id="GO:0004622">
    <property type="term" value="F:phosphatidylcholine lysophospholipase activity"/>
    <property type="evidence" value="ECO:0007669"/>
    <property type="project" value="TreeGrafter"/>
</dbReference>
<accession>A0A853IA67</accession>